<dbReference type="GO" id="GO:0016052">
    <property type="term" value="P:carbohydrate catabolic process"/>
    <property type="evidence" value="ECO:0007669"/>
    <property type="project" value="InterPro"/>
</dbReference>
<dbReference type="Pfam" id="PF00144">
    <property type="entry name" value="Beta-lactamase"/>
    <property type="match status" value="1"/>
</dbReference>
<dbReference type="Proteomes" id="UP000318833">
    <property type="component" value="Unassembled WGS sequence"/>
</dbReference>
<evidence type="ECO:0000313" key="4">
    <source>
        <dbReference type="Proteomes" id="UP000318833"/>
    </source>
</evidence>
<protein>
    <submittedName>
        <fullName evidence="3">Serine hydrolase</fullName>
    </submittedName>
</protein>
<organism evidence="3 4">
    <name type="scientific">Aquimarina algiphila</name>
    <dbReference type="NCBI Taxonomy" id="2047982"/>
    <lineage>
        <taxon>Bacteria</taxon>
        <taxon>Pseudomonadati</taxon>
        <taxon>Bacteroidota</taxon>
        <taxon>Flavobacteriia</taxon>
        <taxon>Flavobacteriales</taxon>
        <taxon>Flavobacteriaceae</taxon>
        <taxon>Aquimarina</taxon>
    </lineage>
</organism>
<name>A0A554VRF2_9FLAO</name>
<dbReference type="InterPro" id="IPR010502">
    <property type="entry name" value="Carb-bd_dom_fam9"/>
</dbReference>
<dbReference type="OrthoDB" id="1357763at2"/>
<reference evidence="3 4" key="1">
    <citation type="submission" date="2019-07" db="EMBL/GenBank/DDBJ databases">
        <title>The draft genome sequence of Aquimarina algiphila M91.</title>
        <authorList>
            <person name="Meng X."/>
        </authorList>
    </citation>
    <scope>NUCLEOTIDE SEQUENCE [LARGE SCALE GENOMIC DNA]</scope>
    <source>
        <strain evidence="3 4">M91</strain>
    </source>
</reference>
<dbReference type="SUPFAM" id="SSF56601">
    <property type="entry name" value="beta-lactamase/transpeptidase-like"/>
    <property type="match status" value="1"/>
</dbReference>
<keyword evidence="3" id="KW-0378">Hydrolase</keyword>
<dbReference type="AlphaFoldDB" id="A0A554VRF2"/>
<keyword evidence="4" id="KW-1185">Reference proteome</keyword>
<dbReference type="Gene3D" id="2.60.40.1190">
    <property type="match status" value="1"/>
</dbReference>
<gene>
    <name evidence="3" type="ORF">FOF46_00955</name>
</gene>
<proteinExistence type="predicted"/>
<feature type="domain" description="Carbohydrate-binding" evidence="2">
    <location>
        <begin position="91"/>
        <end position="281"/>
    </location>
</feature>
<dbReference type="InterPro" id="IPR001466">
    <property type="entry name" value="Beta-lactam-related"/>
</dbReference>
<dbReference type="GO" id="GO:0030246">
    <property type="term" value="F:carbohydrate binding"/>
    <property type="evidence" value="ECO:0007669"/>
    <property type="project" value="InterPro"/>
</dbReference>
<evidence type="ECO:0000259" key="2">
    <source>
        <dbReference type="Pfam" id="PF06452"/>
    </source>
</evidence>
<dbReference type="PANTHER" id="PTHR43283">
    <property type="entry name" value="BETA-LACTAMASE-RELATED"/>
    <property type="match status" value="1"/>
</dbReference>
<dbReference type="Gene3D" id="3.40.710.10">
    <property type="entry name" value="DD-peptidase/beta-lactamase superfamily"/>
    <property type="match status" value="1"/>
</dbReference>
<dbReference type="SUPFAM" id="SSF49344">
    <property type="entry name" value="CBD9-like"/>
    <property type="match status" value="1"/>
</dbReference>
<dbReference type="PANTHER" id="PTHR43283:SF18">
    <property type="match status" value="1"/>
</dbReference>
<dbReference type="InterPro" id="IPR050789">
    <property type="entry name" value="Diverse_Enzym_Activities"/>
</dbReference>
<feature type="domain" description="Beta-lactamase-related" evidence="1">
    <location>
        <begin position="413"/>
        <end position="716"/>
    </location>
</feature>
<evidence type="ECO:0000313" key="3">
    <source>
        <dbReference type="EMBL" id="TSE11226.1"/>
    </source>
</evidence>
<dbReference type="Pfam" id="PF06452">
    <property type="entry name" value="CBM9_1"/>
    <property type="match status" value="1"/>
</dbReference>
<comment type="caution">
    <text evidence="3">The sequence shown here is derived from an EMBL/GenBank/DDBJ whole genome shotgun (WGS) entry which is preliminary data.</text>
</comment>
<dbReference type="EMBL" id="VLNR01000002">
    <property type="protein sequence ID" value="TSE11226.1"/>
    <property type="molecule type" value="Genomic_DNA"/>
</dbReference>
<evidence type="ECO:0000259" key="1">
    <source>
        <dbReference type="Pfam" id="PF00144"/>
    </source>
</evidence>
<dbReference type="InterPro" id="IPR012338">
    <property type="entry name" value="Beta-lactam/transpept-like"/>
</dbReference>
<accession>A0A554VRF2</accession>
<dbReference type="GO" id="GO:0004553">
    <property type="term" value="F:hydrolase activity, hydrolyzing O-glycosyl compounds"/>
    <property type="evidence" value="ECO:0007669"/>
    <property type="project" value="InterPro"/>
</dbReference>
<sequence length="737" mass="83531">MLLCITFLKNVVIHFKKLIAMGLHFNSLTRLFNHQLNEHTNIPIFFTVLITLLFTNVTFGSSTPTNTSSKDLVTISNGAIAYAYPISNIKIDGDISDWPTDLERYPINKFPYGGDLKNKNDFDAYFNVGYNISEKALYVIVVVTDESHVVDTSDESDWNTQDSFNFYIDEQHSPNGSGVDLYQFSEHYKDTNDQSVSWDPSKKETSWDNIEIISKRKSTTTIYECKVKLSNTIKVGKSIGIDHVFIDKDADDDKNSNSFIAWGNGGGKSSAPGRLGDVILMKEKEKTGTIQGKIAWKDAKLKKYPNQIRFTAKNNSDLWVQTAVDSMGNYTLDIPTGEYIISPAKKLFYSDESQFRDEKLVRINTQNDNSNVTVIANKTIDAPVLQLSVVPDPDIIPGKGILHDFDTNKTVMVDKFINTYQEHYQIPGVSLALIKDGKIVYHKTYGVKNTLTKEKVDDKTLFEAASITKPVFGFAVMRLVERGIINLDKPLYEYLPFEDIAHDDRYKLITARHVMCHKTGFPNWAWMNEDGKIDIKFTPGTKYQYSGEGFEYLKRVVVHITGKDINTILKEEVLTPLGLENTYFSKNDYLAKVVSNGHFDNLPSQTTLPSNPGMAWSMHTEAKTFTNFLLGLSDKKGLKAETYQEMFKVQTEIPKDEKDTRSKEWQDYFGLSIHMQKTPFGPSFGHGGNNGDFRCLAVMYQDLDMGFVVFTNSNTGEILHDDLVEYLITGKQQKKKL</sequence>